<dbReference type="OrthoDB" id="9786184at2"/>
<evidence type="ECO:0000313" key="4">
    <source>
        <dbReference type="Proteomes" id="UP000002012"/>
    </source>
</evidence>
<dbReference type="InterPro" id="IPR052179">
    <property type="entry name" value="DD-CPase-like"/>
</dbReference>
<organism evidence="3 4">
    <name type="scientific">Denitrovibrio acetiphilus (strain DSM 12809 / NBRC 114555 / N2460)</name>
    <dbReference type="NCBI Taxonomy" id="522772"/>
    <lineage>
        <taxon>Bacteria</taxon>
        <taxon>Pseudomonadati</taxon>
        <taxon>Deferribacterota</taxon>
        <taxon>Deferribacteres</taxon>
        <taxon>Deferribacterales</taxon>
        <taxon>Geovibrionaceae</taxon>
        <taxon>Denitrovibrio</taxon>
    </lineage>
</organism>
<dbReference type="KEGG" id="dap:Dacet_2284"/>
<dbReference type="eggNOG" id="COG1876">
    <property type="taxonomic scope" value="Bacteria"/>
</dbReference>
<dbReference type="PaxDb" id="522772-Dacet_2284"/>
<protein>
    <submittedName>
        <fullName evidence="3">Peptidase M15B and M15C DD-carboxypeptidase VanY/endolysin</fullName>
    </submittedName>
</protein>
<dbReference type="InterPro" id="IPR003709">
    <property type="entry name" value="VanY-like_core_dom"/>
</dbReference>
<dbReference type="PROSITE" id="PS51318">
    <property type="entry name" value="TAT"/>
    <property type="match status" value="1"/>
</dbReference>
<sequence precursor="true">MQTKVCPMINRRDLLKFSFSAAVLSALPAGAYAFSGYGLNKPVPVRSFNDVGRESVFSSQDYFEKIRNFNHAFSDDLHADEIELSLIKSCQTKTHALMRYVGFGNFNILNFDDALRYMESIDTLTPFTKAEKDYLELLFSRNASDYGFYGERIFDSVTDRVNEDELVKIPGSGHFIYKAHSLAIYEKITKEMNSLILTSGVRSVMKQLHLFLTKAVSTKGNLSMASRSVAPVGYSYHGIGDFDVGIKGWGYANFTDKFATTREYAMLMNHGYMRIRYDRKNPYGVRFEPWHVKVV</sequence>
<reference evidence="3 4" key="1">
    <citation type="journal article" date="2010" name="Stand. Genomic Sci.">
        <title>Complete genome sequence of Denitrovibrio acetiphilus type strain (N2460).</title>
        <authorList>
            <person name="Kiss H."/>
            <person name="Lang E."/>
            <person name="Lapidus A."/>
            <person name="Copeland A."/>
            <person name="Nolan M."/>
            <person name="Glavina Del Rio T."/>
            <person name="Chen F."/>
            <person name="Lucas S."/>
            <person name="Tice H."/>
            <person name="Cheng J.F."/>
            <person name="Han C."/>
            <person name="Goodwin L."/>
            <person name="Pitluck S."/>
            <person name="Liolios K."/>
            <person name="Pati A."/>
            <person name="Ivanova N."/>
            <person name="Mavromatis K."/>
            <person name="Chen A."/>
            <person name="Palaniappan K."/>
            <person name="Land M."/>
            <person name="Hauser L."/>
            <person name="Chang Y.J."/>
            <person name="Jeffries C.D."/>
            <person name="Detter J.C."/>
            <person name="Brettin T."/>
            <person name="Spring S."/>
            <person name="Rohde M."/>
            <person name="Goker M."/>
            <person name="Woyke T."/>
            <person name="Bristow J."/>
            <person name="Eisen J.A."/>
            <person name="Markowitz V."/>
            <person name="Hugenholtz P."/>
            <person name="Kyrpides N.C."/>
            <person name="Klenk H.P."/>
        </authorList>
    </citation>
    <scope>NUCLEOTIDE SEQUENCE [LARGE SCALE GENOMIC DNA]</scope>
    <source>
        <strain evidence="4">DSM 12809 / NBRC 114555 / N2460</strain>
    </source>
</reference>
<keyword evidence="4" id="KW-1185">Reference proteome</keyword>
<dbReference type="CDD" id="cd14814">
    <property type="entry name" value="Peptidase_M15"/>
    <property type="match status" value="1"/>
</dbReference>
<evidence type="ECO:0000259" key="2">
    <source>
        <dbReference type="Pfam" id="PF02557"/>
    </source>
</evidence>
<dbReference type="InterPro" id="IPR006311">
    <property type="entry name" value="TAT_signal"/>
</dbReference>
<dbReference type="InParanoid" id="D4H323"/>
<keyword evidence="3" id="KW-0378">Hydrolase</keyword>
<accession>D4H323</accession>
<dbReference type="Pfam" id="PF02557">
    <property type="entry name" value="VanY"/>
    <property type="match status" value="1"/>
</dbReference>
<dbReference type="EMBL" id="CP001968">
    <property type="protein sequence ID" value="ADD69046.1"/>
    <property type="molecule type" value="Genomic_DNA"/>
</dbReference>
<feature type="signal peptide" evidence="1">
    <location>
        <begin position="1"/>
        <end position="33"/>
    </location>
</feature>
<dbReference type="HOGENOM" id="CLU_068880_0_0_0"/>
<dbReference type="GO" id="GO:0006508">
    <property type="term" value="P:proteolysis"/>
    <property type="evidence" value="ECO:0007669"/>
    <property type="project" value="InterPro"/>
</dbReference>
<dbReference type="Proteomes" id="UP000002012">
    <property type="component" value="Chromosome"/>
</dbReference>
<feature type="domain" description="D-alanyl-D-alanine carboxypeptidase-like core" evidence="2">
    <location>
        <begin position="184"/>
        <end position="293"/>
    </location>
</feature>
<dbReference type="PANTHER" id="PTHR34385">
    <property type="entry name" value="D-ALANYL-D-ALANINE CARBOXYPEPTIDASE"/>
    <property type="match status" value="1"/>
</dbReference>
<keyword evidence="3" id="KW-0121">Carboxypeptidase</keyword>
<dbReference type="AlphaFoldDB" id="D4H323"/>
<feature type="chain" id="PRO_5003058298" evidence="1">
    <location>
        <begin position="34"/>
        <end position="295"/>
    </location>
</feature>
<dbReference type="PANTHER" id="PTHR34385:SF1">
    <property type="entry name" value="PEPTIDOGLYCAN L-ALANYL-D-GLUTAMATE ENDOPEPTIDASE CWLK"/>
    <property type="match status" value="1"/>
</dbReference>
<dbReference type="GO" id="GO:0004180">
    <property type="term" value="F:carboxypeptidase activity"/>
    <property type="evidence" value="ECO:0007669"/>
    <property type="project" value="UniProtKB-KW"/>
</dbReference>
<name>D4H323_DENA2</name>
<gene>
    <name evidence="3" type="ordered locus">Dacet_2284</name>
</gene>
<dbReference type="InterPro" id="IPR009045">
    <property type="entry name" value="Zn_M74/Hedgehog-like"/>
</dbReference>
<evidence type="ECO:0000313" key="3">
    <source>
        <dbReference type="EMBL" id="ADD69046.1"/>
    </source>
</evidence>
<evidence type="ECO:0000256" key="1">
    <source>
        <dbReference type="SAM" id="SignalP"/>
    </source>
</evidence>
<dbReference type="RefSeq" id="WP_013011548.1">
    <property type="nucleotide sequence ID" value="NC_013943.1"/>
</dbReference>
<dbReference type="STRING" id="522772.Dacet_2284"/>
<proteinExistence type="predicted"/>
<dbReference type="SUPFAM" id="SSF55166">
    <property type="entry name" value="Hedgehog/DD-peptidase"/>
    <property type="match status" value="1"/>
</dbReference>
<keyword evidence="1" id="KW-0732">Signal</keyword>
<keyword evidence="3" id="KW-0645">Protease</keyword>
<dbReference type="Gene3D" id="3.30.1380.10">
    <property type="match status" value="1"/>
</dbReference>